<protein>
    <recommendedName>
        <fullName evidence="3">histidine kinase</fullName>
        <ecNumber evidence="3">2.7.13.3</ecNumber>
    </recommendedName>
</protein>
<dbReference type="InterPro" id="IPR036097">
    <property type="entry name" value="HisK_dim/P_sf"/>
</dbReference>
<proteinExistence type="predicted"/>
<evidence type="ECO:0000256" key="8">
    <source>
        <dbReference type="ARBA" id="ARBA00022777"/>
    </source>
</evidence>
<dbReference type="Gene3D" id="6.10.340.10">
    <property type="match status" value="1"/>
</dbReference>
<evidence type="ECO:0000256" key="2">
    <source>
        <dbReference type="ARBA" id="ARBA00004651"/>
    </source>
</evidence>
<dbReference type="InterPro" id="IPR003661">
    <property type="entry name" value="HisK_dim/P_dom"/>
</dbReference>
<evidence type="ECO:0000256" key="9">
    <source>
        <dbReference type="ARBA" id="ARBA00022989"/>
    </source>
</evidence>
<keyword evidence="15" id="KW-1185">Reference proteome</keyword>
<dbReference type="EMBL" id="JBBMES010000009">
    <property type="protein sequence ID" value="MEQ2535328.1"/>
    <property type="molecule type" value="Genomic_DNA"/>
</dbReference>
<dbReference type="SMART" id="SM00388">
    <property type="entry name" value="HisKA"/>
    <property type="match status" value="1"/>
</dbReference>
<organism evidence="14 15">
    <name type="scientific">Lachnospira intestinalis</name>
    <dbReference type="NCBI Taxonomy" id="3133158"/>
    <lineage>
        <taxon>Bacteria</taxon>
        <taxon>Bacillati</taxon>
        <taxon>Bacillota</taxon>
        <taxon>Clostridia</taxon>
        <taxon>Lachnospirales</taxon>
        <taxon>Lachnospiraceae</taxon>
        <taxon>Lachnospira</taxon>
    </lineage>
</organism>
<comment type="caution">
    <text evidence="14">The sequence shown here is derived from an EMBL/GenBank/DDBJ whole genome shotgun (WGS) entry which is preliminary data.</text>
</comment>
<dbReference type="SUPFAM" id="SSF47384">
    <property type="entry name" value="Homodimeric domain of signal transducing histidine kinase"/>
    <property type="match status" value="1"/>
</dbReference>
<evidence type="ECO:0000256" key="4">
    <source>
        <dbReference type="ARBA" id="ARBA00022475"/>
    </source>
</evidence>
<dbReference type="InterPro" id="IPR050351">
    <property type="entry name" value="BphY/WalK/GraS-like"/>
</dbReference>
<dbReference type="Pfam" id="PF00512">
    <property type="entry name" value="HisKA"/>
    <property type="match status" value="1"/>
</dbReference>
<comment type="catalytic activity">
    <reaction evidence="1">
        <text>ATP + protein L-histidine = ADP + protein N-phospho-L-histidine.</text>
        <dbReference type="EC" id="2.7.13.3"/>
    </reaction>
</comment>
<keyword evidence="6" id="KW-0808">Transferase</keyword>
<dbReference type="EC" id="2.7.13.3" evidence="3"/>
<comment type="subcellular location">
    <subcellularLocation>
        <location evidence="2">Cell membrane</location>
        <topology evidence="2">Multi-pass membrane protein</topology>
    </subcellularLocation>
</comment>
<evidence type="ECO:0000256" key="1">
    <source>
        <dbReference type="ARBA" id="ARBA00000085"/>
    </source>
</evidence>
<feature type="transmembrane region" description="Helical" evidence="11">
    <location>
        <begin position="192"/>
        <end position="210"/>
    </location>
</feature>
<dbReference type="CDD" id="cd00075">
    <property type="entry name" value="HATPase"/>
    <property type="match status" value="1"/>
</dbReference>
<evidence type="ECO:0000313" key="15">
    <source>
        <dbReference type="Proteomes" id="UP001480973"/>
    </source>
</evidence>
<evidence type="ECO:0000259" key="13">
    <source>
        <dbReference type="PROSITE" id="PS50885"/>
    </source>
</evidence>
<dbReference type="PROSITE" id="PS50885">
    <property type="entry name" value="HAMP"/>
    <property type="match status" value="1"/>
</dbReference>
<dbReference type="SUPFAM" id="SSF103190">
    <property type="entry name" value="Sensory domain-like"/>
    <property type="match status" value="1"/>
</dbReference>
<accession>A0ABV1GPA3</accession>
<dbReference type="SUPFAM" id="SSF55874">
    <property type="entry name" value="ATPase domain of HSP90 chaperone/DNA topoisomerase II/histidine kinase"/>
    <property type="match status" value="1"/>
</dbReference>
<keyword evidence="7 11" id="KW-0812">Transmembrane</keyword>
<feature type="domain" description="HAMP" evidence="13">
    <location>
        <begin position="212"/>
        <end position="264"/>
    </location>
</feature>
<evidence type="ECO:0000259" key="12">
    <source>
        <dbReference type="PROSITE" id="PS50109"/>
    </source>
</evidence>
<feature type="transmembrane region" description="Helical" evidence="11">
    <location>
        <begin position="33"/>
        <end position="58"/>
    </location>
</feature>
<keyword evidence="4" id="KW-1003">Cell membrane</keyword>
<keyword evidence="8 14" id="KW-0418">Kinase</keyword>
<evidence type="ECO:0000256" key="3">
    <source>
        <dbReference type="ARBA" id="ARBA00012438"/>
    </source>
</evidence>
<dbReference type="PROSITE" id="PS50109">
    <property type="entry name" value="HIS_KIN"/>
    <property type="match status" value="1"/>
</dbReference>
<keyword evidence="9 11" id="KW-1133">Transmembrane helix</keyword>
<dbReference type="InterPro" id="IPR003660">
    <property type="entry name" value="HAMP_dom"/>
</dbReference>
<dbReference type="GO" id="GO:0016301">
    <property type="term" value="F:kinase activity"/>
    <property type="evidence" value="ECO:0007669"/>
    <property type="project" value="UniProtKB-KW"/>
</dbReference>
<dbReference type="SMART" id="SM00387">
    <property type="entry name" value="HATPase_c"/>
    <property type="match status" value="1"/>
</dbReference>
<dbReference type="Pfam" id="PF02518">
    <property type="entry name" value="HATPase_c"/>
    <property type="match status" value="1"/>
</dbReference>
<dbReference type="CDD" id="cd00082">
    <property type="entry name" value="HisKA"/>
    <property type="match status" value="1"/>
</dbReference>
<evidence type="ECO:0000256" key="10">
    <source>
        <dbReference type="ARBA" id="ARBA00023012"/>
    </source>
</evidence>
<dbReference type="InterPro" id="IPR005467">
    <property type="entry name" value="His_kinase_dom"/>
</dbReference>
<keyword evidence="5" id="KW-0597">Phosphoprotein</keyword>
<dbReference type="Gene3D" id="1.10.287.130">
    <property type="match status" value="1"/>
</dbReference>
<dbReference type="InterPro" id="IPR003594">
    <property type="entry name" value="HATPase_dom"/>
</dbReference>
<gene>
    <name evidence="14" type="ORF">WMO38_09395</name>
</gene>
<dbReference type="InterPro" id="IPR029151">
    <property type="entry name" value="Sensor-like_sf"/>
</dbReference>
<reference evidence="14 15" key="1">
    <citation type="submission" date="2024-03" db="EMBL/GenBank/DDBJ databases">
        <title>Human intestinal bacterial collection.</title>
        <authorList>
            <person name="Pauvert C."/>
            <person name="Hitch T.C.A."/>
            <person name="Clavel T."/>
        </authorList>
    </citation>
    <scope>NUCLEOTIDE SEQUENCE [LARGE SCALE GENOMIC DNA]</scope>
    <source>
        <strain evidence="14 15">CLA-JM-H10</strain>
    </source>
</reference>
<evidence type="ECO:0000256" key="11">
    <source>
        <dbReference type="SAM" id="Phobius"/>
    </source>
</evidence>
<feature type="domain" description="Histidine kinase" evidence="12">
    <location>
        <begin position="272"/>
        <end position="489"/>
    </location>
</feature>
<evidence type="ECO:0000313" key="14">
    <source>
        <dbReference type="EMBL" id="MEQ2535328.1"/>
    </source>
</evidence>
<keyword evidence="10" id="KW-0902">Two-component regulatory system</keyword>
<dbReference type="PRINTS" id="PR00344">
    <property type="entry name" value="BCTRLSENSOR"/>
</dbReference>
<keyword evidence="11" id="KW-0472">Membrane</keyword>
<evidence type="ECO:0000256" key="5">
    <source>
        <dbReference type="ARBA" id="ARBA00022553"/>
    </source>
</evidence>
<dbReference type="PANTHER" id="PTHR45453">
    <property type="entry name" value="PHOSPHATE REGULON SENSOR PROTEIN PHOR"/>
    <property type="match status" value="1"/>
</dbReference>
<evidence type="ECO:0000256" key="6">
    <source>
        <dbReference type="ARBA" id="ARBA00022679"/>
    </source>
</evidence>
<dbReference type="CDD" id="cd06225">
    <property type="entry name" value="HAMP"/>
    <property type="match status" value="1"/>
</dbReference>
<evidence type="ECO:0000256" key="7">
    <source>
        <dbReference type="ARBA" id="ARBA00022692"/>
    </source>
</evidence>
<dbReference type="InterPro" id="IPR004358">
    <property type="entry name" value="Sig_transdc_His_kin-like_C"/>
</dbReference>
<dbReference type="Proteomes" id="UP001480973">
    <property type="component" value="Unassembled WGS sequence"/>
</dbReference>
<dbReference type="Gene3D" id="3.30.565.10">
    <property type="entry name" value="Histidine kinase-like ATPase, C-terminal domain"/>
    <property type="match status" value="1"/>
</dbReference>
<name>A0ABV1GPA3_9FIRM</name>
<sequence>MPDNIKNNKRTDDFNKVKKNFKKLLFRMKSTKTWIFIFFVGLLAAVMIIVENVSYYFFQKNLIEIEMAQLQTSAAVMSGEFSSYASFSEAEKNGVYERMRRYSAMNSVRIRVIDERFVIVSDSYLVEYGRNIINSNVINSFTTGKSISFYDRKNTNIEVAVPINGTDGSILGVLVVSKDLDEVYKNSVNDNIFTVMVAVTAVAVILVLLFERGIGKSYRKAYKIVEDVANGHTDKRIPVKGSYELRLFAKDFNNIMDRAGMLDESRQEFVSNVSHELKTPITSIKVLADSLNMQDDVPIELYKEFMQDITNEIDRESKIIEDLLSLVKMDKSAAVMNISSVNVNEMLEIVLKRLKPIAQKKNVELLFESFRPVVAEIDEVKFTLVISNLVENAIKYNVSDGWVHVSLNADYQYFYVRVEDSGIGIPKESQDLVFDRFYRVDKARSRQTGGTGLGLAIVQNIVLLHHGTIKLHSEEGTGTTFTVRIPLNYVG</sequence>
<dbReference type="InterPro" id="IPR036890">
    <property type="entry name" value="HATPase_C_sf"/>
</dbReference>
<dbReference type="PANTHER" id="PTHR45453:SF1">
    <property type="entry name" value="PHOSPHATE REGULON SENSOR PROTEIN PHOR"/>
    <property type="match status" value="1"/>
</dbReference>